<name>A0ABY2FLJ1_9ACTN</name>
<keyword evidence="2" id="KW-1185">Reference proteome</keyword>
<proteinExistence type="predicted"/>
<reference evidence="1 2" key="1">
    <citation type="submission" date="2019-03" db="EMBL/GenBank/DDBJ databases">
        <title>Genomic Encyclopedia of Type Strains, Phase III (KMG-III): the genomes of soil and plant-associated and newly described type strains.</title>
        <authorList>
            <person name="Whitman W."/>
        </authorList>
    </citation>
    <scope>NUCLEOTIDE SEQUENCE [LARGE SCALE GENOMIC DNA]</scope>
    <source>
        <strain evidence="1 2">VKMAc-2574</strain>
    </source>
</reference>
<evidence type="ECO:0000313" key="1">
    <source>
        <dbReference type="EMBL" id="TDW93995.1"/>
    </source>
</evidence>
<dbReference type="EMBL" id="SODU01000001">
    <property type="protein sequence ID" value="TDW93995.1"/>
    <property type="molecule type" value="Genomic_DNA"/>
</dbReference>
<protein>
    <submittedName>
        <fullName evidence="1">Uncharacterized protein</fullName>
    </submittedName>
</protein>
<dbReference type="Proteomes" id="UP000295060">
    <property type="component" value="Unassembled WGS sequence"/>
</dbReference>
<comment type="caution">
    <text evidence="1">The sequence shown here is derived from an EMBL/GenBank/DDBJ whole genome shotgun (WGS) entry which is preliminary data.</text>
</comment>
<sequence length="162" mass="17987">MTSPMSLQLAGHEVLARRWSKLRADVIVLERLARAGGAARWFMVRSPQEVTELYDKLLPGSRVSFYFAGGPHVGRDDERTRQQMFEEITSTGEIVLGYPSASDIVVEMDIISGPSELTEHLMHHPGGELVIWGTWPAQLDDGDKTVTLNLVDADGVLRSHPH</sequence>
<accession>A0ABY2FLJ1</accession>
<organism evidence="1 2">
    <name type="scientific">Kribbella pratensis</name>
    <dbReference type="NCBI Taxonomy" id="2512112"/>
    <lineage>
        <taxon>Bacteria</taxon>
        <taxon>Bacillati</taxon>
        <taxon>Actinomycetota</taxon>
        <taxon>Actinomycetes</taxon>
        <taxon>Propionibacteriales</taxon>
        <taxon>Kribbellaceae</taxon>
        <taxon>Kribbella</taxon>
    </lineage>
</organism>
<gene>
    <name evidence="1" type="ORF">EV137_1293</name>
</gene>
<evidence type="ECO:0000313" key="2">
    <source>
        <dbReference type="Proteomes" id="UP000295060"/>
    </source>
</evidence>